<accession>A0ABX8WCY3</accession>
<sequence length="138" mass="15194">MDDLQSPSPPPNADWREARRAERRQRLVSRYGWIGPGMGGVLLVLLGVIFLAQNFGYPVPEKWWTIFLLVPALGASFAAWNAYQRDGKLNGETIAAILGAATLLVIAAALIFDFAWGMLWPLALIAVGGGILLRAYWR</sequence>
<evidence type="ECO:0000256" key="1">
    <source>
        <dbReference type="SAM" id="Phobius"/>
    </source>
</evidence>
<name>A0ABX8WCY3_9HYPH</name>
<dbReference type="EMBL" id="CP080590">
    <property type="protein sequence ID" value="QYO76278.1"/>
    <property type="molecule type" value="Genomic_DNA"/>
</dbReference>
<feature type="transmembrane region" description="Helical" evidence="1">
    <location>
        <begin position="118"/>
        <end position="137"/>
    </location>
</feature>
<feature type="transmembrane region" description="Helical" evidence="1">
    <location>
        <begin position="31"/>
        <end position="51"/>
    </location>
</feature>
<keyword evidence="1" id="KW-0812">Transmembrane</keyword>
<proteinExistence type="predicted"/>
<keyword evidence="1" id="KW-1133">Transmembrane helix</keyword>
<keyword evidence="4" id="KW-1185">Reference proteome</keyword>
<evidence type="ECO:0000259" key="2">
    <source>
        <dbReference type="Pfam" id="PF22570"/>
    </source>
</evidence>
<evidence type="ECO:0000313" key="4">
    <source>
        <dbReference type="Proteomes" id="UP000825799"/>
    </source>
</evidence>
<feature type="transmembrane region" description="Helical" evidence="1">
    <location>
        <begin position="63"/>
        <end position="82"/>
    </location>
</feature>
<protein>
    <recommendedName>
        <fullName evidence="2">LiaF transmembrane domain-containing protein</fullName>
    </recommendedName>
</protein>
<dbReference type="InterPro" id="IPR054331">
    <property type="entry name" value="LiaF_TM"/>
</dbReference>
<keyword evidence="1" id="KW-0472">Membrane</keyword>
<dbReference type="Pfam" id="PF22570">
    <property type="entry name" value="LiaF-TM"/>
    <property type="match status" value="1"/>
</dbReference>
<organism evidence="3 4">
    <name type="scientific">Devosia salina</name>
    <dbReference type="NCBI Taxonomy" id="2860336"/>
    <lineage>
        <taxon>Bacteria</taxon>
        <taxon>Pseudomonadati</taxon>
        <taxon>Pseudomonadota</taxon>
        <taxon>Alphaproteobacteria</taxon>
        <taxon>Hyphomicrobiales</taxon>
        <taxon>Devosiaceae</taxon>
        <taxon>Devosia</taxon>
    </lineage>
</organism>
<feature type="domain" description="LiaF transmembrane" evidence="2">
    <location>
        <begin position="39"/>
        <end position="134"/>
    </location>
</feature>
<dbReference type="RefSeq" id="WP_220304768.1">
    <property type="nucleotide sequence ID" value="NZ_CP080590.1"/>
</dbReference>
<feature type="transmembrane region" description="Helical" evidence="1">
    <location>
        <begin position="94"/>
        <end position="112"/>
    </location>
</feature>
<evidence type="ECO:0000313" key="3">
    <source>
        <dbReference type="EMBL" id="QYO76278.1"/>
    </source>
</evidence>
<dbReference type="Proteomes" id="UP000825799">
    <property type="component" value="Chromosome"/>
</dbReference>
<reference evidence="3 4" key="1">
    <citation type="submission" date="2021-08" db="EMBL/GenBank/DDBJ databases">
        <title>Devosia salina sp. nov., isolated from the South China Sea sediment.</title>
        <authorList>
            <person name="Zhou Z."/>
        </authorList>
    </citation>
    <scope>NUCLEOTIDE SEQUENCE [LARGE SCALE GENOMIC DNA]</scope>
    <source>
        <strain evidence="3 4">SCS-3</strain>
    </source>
</reference>
<gene>
    <name evidence="3" type="ORF">K1X15_16945</name>
</gene>